<keyword evidence="3 7" id="KW-0812">Transmembrane</keyword>
<feature type="transmembrane region" description="Helical" evidence="7">
    <location>
        <begin position="402"/>
        <end position="420"/>
    </location>
</feature>
<accession>A0ABT9YVB4</accession>
<evidence type="ECO:0000256" key="3">
    <source>
        <dbReference type="ARBA" id="ARBA00022692"/>
    </source>
</evidence>
<dbReference type="InterPro" id="IPR004841">
    <property type="entry name" value="AA-permease/SLC12A_dom"/>
</dbReference>
<dbReference type="PIRSF" id="PIRSF006060">
    <property type="entry name" value="AA_transporter"/>
    <property type="match status" value="1"/>
</dbReference>
<keyword evidence="5 7" id="KW-1133">Transmembrane helix</keyword>
<feature type="domain" description="Amino acid permease/ SLC12A" evidence="8">
    <location>
        <begin position="32"/>
        <end position="453"/>
    </location>
</feature>
<feature type="transmembrane region" description="Helical" evidence="7">
    <location>
        <begin position="57"/>
        <end position="76"/>
    </location>
</feature>
<sequence>MSKVSCSPGASNQKSSKESDEGKLKWWQLSIVGVGCTIGTGYFLGSGIGVGITGPSIVFSFLLAALGTYTVFNVLAKMTAEDPQEGSFCYYARKAYGKWAGFSCGWNYWCSNILIMGSQLTALSILSRFWFPNVPLWLFASMYALLAIIVVLTGTSGFDKIENLLAIIKFSAIIMFIILAIAALFGWIHSDKNPNGFPLKMNELFHDGFRGFWASLIYAYYAYGGIEVIGLMAMQLKDRSDAPKSGKIMLLGLTTVYVLSLGLAVSLVSIDLFHEKESPFVTALTNYNLPFFPHVFNGAIIIAGFSTMTASLYGVTNLLVTLSKDGDAPKVFAKKLKFKNLPLVSLGLATVGLLASIITALLLPGKIYEYITTAAGILILYNWFFIIISSLRILKSKGWSKVLSYIGIALIVAAITGTLLERAIRPGFFVSILFIGIIFLVCLKMRKYWNQEKSKQKTKLKYY</sequence>
<evidence type="ECO:0000313" key="9">
    <source>
        <dbReference type="EMBL" id="MDQ0223862.1"/>
    </source>
</evidence>
<feature type="transmembrane region" description="Helical" evidence="7">
    <location>
        <begin position="426"/>
        <end position="443"/>
    </location>
</feature>
<comment type="subcellular location">
    <subcellularLocation>
        <location evidence="1">Cell membrane</location>
        <topology evidence="1">Multi-pass membrane protein</topology>
    </subcellularLocation>
</comment>
<keyword evidence="2" id="KW-0813">Transport</keyword>
<dbReference type="Proteomes" id="UP001232245">
    <property type="component" value="Unassembled WGS sequence"/>
</dbReference>
<feature type="transmembrane region" description="Helical" evidence="7">
    <location>
        <begin position="137"/>
        <end position="158"/>
    </location>
</feature>
<evidence type="ECO:0000256" key="7">
    <source>
        <dbReference type="SAM" id="Phobius"/>
    </source>
</evidence>
<feature type="transmembrane region" description="Helical" evidence="7">
    <location>
        <begin position="370"/>
        <end position="390"/>
    </location>
</feature>
<feature type="transmembrane region" description="Helical" evidence="7">
    <location>
        <begin position="248"/>
        <end position="274"/>
    </location>
</feature>
<comment type="caution">
    <text evidence="9">The sequence shown here is derived from an EMBL/GenBank/DDBJ whole genome shotgun (WGS) entry which is preliminary data.</text>
</comment>
<evidence type="ECO:0000256" key="1">
    <source>
        <dbReference type="ARBA" id="ARBA00004651"/>
    </source>
</evidence>
<evidence type="ECO:0000259" key="8">
    <source>
        <dbReference type="Pfam" id="PF00324"/>
    </source>
</evidence>
<feature type="transmembrane region" description="Helical" evidence="7">
    <location>
        <begin position="294"/>
        <end position="320"/>
    </location>
</feature>
<keyword evidence="10" id="KW-1185">Reference proteome</keyword>
<dbReference type="PANTHER" id="PTHR43495:SF5">
    <property type="entry name" value="GAMMA-AMINOBUTYRIC ACID PERMEASE"/>
    <property type="match status" value="1"/>
</dbReference>
<proteinExistence type="predicted"/>
<dbReference type="RefSeq" id="WP_174880518.1">
    <property type="nucleotide sequence ID" value="NZ_CADEPK010000201.1"/>
</dbReference>
<organism evidence="9 10">
    <name type="scientific">Metabacillus niabensis</name>
    <dbReference type="NCBI Taxonomy" id="324854"/>
    <lineage>
        <taxon>Bacteria</taxon>
        <taxon>Bacillati</taxon>
        <taxon>Bacillota</taxon>
        <taxon>Bacilli</taxon>
        <taxon>Bacillales</taxon>
        <taxon>Bacillaceae</taxon>
        <taxon>Metabacillus</taxon>
    </lineage>
</organism>
<feature type="transmembrane region" description="Helical" evidence="7">
    <location>
        <begin position="170"/>
        <end position="190"/>
    </location>
</feature>
<evidence type="ECO:0000256" key="2">
    <source>
        <dbReference type="ARBA" id="ARBA00022448"/>
    </source>
</evidence>
<feature type="transmembrane region" description="Helical" evidence="7">
    <location>
        <begin position="210"/>
        <end position="236"/>
    </location>
</feature>
<reference evidence="9 10" key="1">
    <citation type="submission" date="2023-07" db="EMBL/GenBank/DDBJ databases">
        <title>Genomic Encyclopedia of Type Strains, Phase IV (KMG-IV): sequencing the most valuable type-strain genomes for metagenomic binning, comparative biology and taxonomic classification.</title>
        <authorList>
            <person name="Goeker M."/>
        </authorList>
    </citation>
    <scope>NUCLEOTIDE SEQUENCE [LARGE SCALE GENOMIC DNA]</scope>
    <source>
        <strain evidence="9 10">DSM 17723</strain>
    </source>
</reference>
<name>A0ABT9YVB4_9BACI</name>
<dbReference type="EMBL" id="JAUSTZ010000001">
    <property type="protein sequence ID" value="MDQ0223862.1"/>
    <property type="molecule type" value="Genomic_DNA"/>
</dbReference>
<dbReference type="PANTHER" id="PTHR43495">
    <property type="entry name" value="GABA PERMEASE"/>
    <property type="match status" value="1"/>
</dbReference>
<protein>
    <submittedName>
        <fullName evidence="9">L-asparagine transporter-like permease</fullName>
    </submittedName>
</protein>
<feature type="transmembrane region" description="Helical" evidence="7">
    <location>
        <begin position="26"/>
        <end position="45"/>
    </location>
</feature>
<gene>
    <name evidence="9" type="ORF">J2S02_000184</name>
</gene>
<evidence type="ECO:0000256" key="5">
    <source>
        <dbReference type="ARBA" id="ARBA00022989"/>
    </source>
</evidence>
<feature type="transmembrane region" description="Helical" evidence="7">
    <location>
        <begin position="108"/>
        <end position="131"/>
    </location>
</feature>
<keyword evidence="4" id="KW-0029">Amino-acid transport</keyword>
<dbReference type="Pfam" id="PF00324">
    <property type="entry name" value="AA_permease"/>
    <property type="match status" value="1"/>
</dbReference>
<evidence type="ECO:0000256" key="4">
    <source>
        <dbReference type="ARBA" id="ARBA00022970"/>
    </source>
</evidence>
<dbReference type="Gene3D" id="1.20.1740.10">
    <property type="entry name" value="Amino acid/polyamine transporter I"/>
    <property type="match status" value="1"/>
</dbReference>
<evidence type="ECO:0000256" key="6">
    <source>
        <dbReference type="ARBA" id="ARBA00023136"/>
    </source>
</evidence>
<feature type="transmembrane region" description="Helical" evidence="7">
    <location>
        <begin position="341"/>
        <end position="364"/>
    </location>
</feature>
<evidence type="ECO:0000313" key="10">
    <source>
        <dbReference type="Proteomes" id="UP001232245"/>
    </source>
</evidence>
<keyword evidence="6 7" id="KW-0472">Membrane</keyword>